<dbReference type="PROSITE" id="PS51257">
    <property type="entry name" value="PROKAR_LIPOPROTEIN"/>
    <property type="match status" value="1"/>
</dbReference>
<feature type="chain" id="PRO_5043560314" evidence="5">
    <location>
        <begin position="27"/>
        <end position="313"/>
    </location>
</feature>
<evidence type="ECO:0000256" key="1">
    <source>
        <dbReference type="ARBA" id="ARBA00004196"/>
    </source>
</evidence>
<evidence type="ECO:0000313" key="7">
    <source>
        <dbReference type="EMBL" id="XBX75304.1"/>
    </source>
</evidence>
<keyword evidence="4 5" id="KW-0732">Signal</keyword>
<dbReference type="Pfam" id="PF01497">
    <property type="entry name" value="Peripla_BP_2"/>
    <property type="match status" value="1"/>
</dbReference>
<reference evidence="7" key="1">
    <citation type="journal article" date="2013" name="Extremophiles">
        <title>Proteinivorax tanatarense gen. nov., sp. nov., an anaerobic, haloalkaliphilic, proteolytic bacterium isolated from a decaying algal bloom, and proposal of Proteinivoraceae fam. nov.</title>
        <authorList>
            <person name="Kevbrin V."/>
            <person name="Boltyanskaya Y."/>
            <person name="Zhilina T."/>
            <person name="Kolganova T."/>
            <person name="Lavrentjeva E."/>
            <person name="Kuznetsov B."/>
        </authorList>
    </citation>
    <scope>NUCLEOTIDE SEQUENCE</scope>
    <source>
        <strain evidence="7">Z-910T</strain>
    </source>
</reference>
<evidence type="ECO:0000256" key="5">
    <source>
        <dbReference type="SAM" id="SignalP"/>
    </source>
</evidence>
<evidence type="ECO:0000259" key="6">
    <source>
        <dbReference type="PROSITE" id="PS50983"/>
    </source>
</evidence>
<comment type="similarity">
    <text evidence="2">Belongs to the bacterial solute-binding protein 8 family.</text>
</comment>
<dbReference type="InterPro" id="IPR002491">
    <property type="entry name" value="ABC_transptr_periplasmic_BD"/>
</dbReference>
<dbReference type="Gene3D" id="3.40.50.1980">
    <property type="entry name" value="Nitrogenase molybdenum iron protein domain"/>
    <property type="match status" value="2"/>
</dbReference>
<dbReference type="InterPro" id="IPR033870">
    <property type="entry name" value="FatB"/>
</dbReference>
<dbReference type="GO" id="GO:0030288">
    <property type="term" value="C:outer membrane-bounded periplasmic space"/>
    <property type="evidence" value="ECO:0007669"/>
    <property type="project" value="TreeGrafter"/>
</dbReference>
<evidence type="ECO:0000256" key="3">
    <source>
        <dbReference type="ARBA" id="ARBA00022448"/>
    </source>
</evidence>
<accession>A0AAU7VMH3</accession>
<feature type="signal peptide" evidence="5">
    <location>
        <begin position="1"/>
        <end position="26"/>
    </location>
</feature>
<sequence length="313" mass="34763">MNFKKPLLLIIAIVLTATMVACSNTANDTDKGEKKEMVTIEHQLGKTQVAKNPDTIVVFDYATLDSLNQMGVEVDGVVKSTMPEYLEKYNGENYKDIGTLFEPDFEKIYSMDPDLIIISGRQAEVYDDLEDIAPTIYLAIDNEDYLGSFSQNLNTLGEIFDKQDFVEEKLVEIEDVVSKVNDKASALDKEVLIVMANDGALSAYGVDSRFNVIHQEFGFDPADKNIEVSNHGHNISFEYIVETNPDIMFVIDRAEITGGSNTAAQILDNELVEMTSAYQSNDIYYLNAPVWYTAAGGLEGTNIMIKDVKAALN</sequence>
<proteinExistence type="inferred from homology"/>
<dbReference type="InterPro" id="IPR051313">
    <property type="entry name" value="Bact_iron-sidero_bind"/>
</dbReference>
<dbReference type="EMBL" id="CP158367">
    <property type="protein sequence ID" value="XBX75304.1"/>
    <property type="molecule type" value="Genomic_DNA"/>
</dbReference>
<dbReference type="CDD" id="cd01140">
    <property type="entry name" value="FatB"/>
    <property type="match status" value="1"/>
</dbReference>
<keyword evidence="3" id="KW-0813">Transport</keyword>
<dbReference type="RefSeq" id="WP_350344049.1">
    <property type="nucleotide sequence ID" value="NZ_CP158367.1"/>
</dbReference>
<protein>
    <submittedName>
        <fullName evidence="7">Siderophore ABC transporter substrate-binding protein</fullName>
    </submittedName>
</protein>
<dbReference type="SUPFAM" id="SSF53807">
    <property type="entry name" value="Helical backbone' metal receptor"/>
    <property type="match status" value="1"/>
</dbReference>
<evidence type="ECO:0000256" key="2">
    <source>
        <dbReference type="ARBA" id="ARBA00008814"/>
    </source>
</evidence>
<dbReference type="PANTHER" id="PTHR30532:SF28">
    <property type="entry name" value="PETROBACTIN-BINDING PROTEIN YCLQ"/>
    <property type="match status" value="1"/>
</dbReference>
<comment type="subcellular location">
    <subcellularLocation>
        <location evidence="1">Cell envelope</location>
    </subcellularLocation>
</comment>
<name>A0AAU7VMH3_9FIRM</name>
<dbReference type="GO" id="GO:1901678">
    <property type="term" value="P:iron coordination entity transport"/>
    <property type="evidence" value="ECO:0007669"/>
    <property type="project" value="UniProtKB-ARBA"/>
</dbReference>
<gene>
    <name evidence="7" type="ORF">PRVXT_000419</name>
</gene>
<evidence type="ECO:0000256" key="4">
    <source>
        <dbReference type="ARBA" id="ARBA00022729"/>
    </source>
</evidence>
<reference evidence="7" key="2">
    <citation type="submission" date="2024-06" db="EMBL/GenBank/DDBJ databases">
        <authorList>
            <person name="Petrova K.O."/>
            <person name="Toshchakov S.V."/>
            <person name="Boltjanskaja Y.V."/>
            <person name="Kevbrin V."/>
        </authorList>
    </citation>
    <scope>NUCLEOTIDE SEQUENCE</scope>
    <source>
        <strain evidence="7">Z-910T</strain>
    </source>
</reference>
<organism evidence="7">
    <name type="scientific">Proteinivorax tanatarense</name>
    <dbReference type="NCBI Taxonomy" id="1260629"/>
    <lineage>
        <taxon>Bacteria</taxon>
        <taxon>Bacillati</taxon>
        <taxon>Bacillota</taxon>
        <taxon>Clostridia</taxon>
        <taxon>Eubacteriales</taxon>
        <taxon>Proteinivoracaceae</taxon>
        <taxon>Proteinivorax</taxon>
    </lineage>
</organism>
<feature type="domain" description="Fe/B12 periplasmic-binding" evidence="6">
    <location>
        <begin position="55"/>
        <end position="313"/>
    </location>
</feature>
<dbReference type="PROSITE" id="PS50983">
    <property type="entry name" value="FE_B12_PBP"/>
    <property type="match status" value="1"/>
</dbReference>
<dbReference type="PANTHER" id="PTHR30532">
    <property type="entry name" value="IRON III DICITRATE-BINDING PERIPLASMIC PROTEIN"/>
    <property type="match status" value="1"/>
</dbReference>
<dbReference type="AlphaFoldDB" id="A0AAU7VMH3"/>